<feature type="domain" description="Nuclear receptor" evidence="10">
    <location>
        <begin position="12"/>
        <end position="92"/>
    </location>
</feature>
<keyword evidence="9" id="KW-0539">Nucleus</keyword>
<keyword evidence="6" id="KW-0238">DNA-binding</keyword>
<dbReference type="PRINTS" id="PR00398">
    <property type="entry name" value="STRDHORMONER"/>
</dbReference>
<dbReference type="InterPro" id="IPR035500">
    <property type="entry name" value="NHR-like_dom_sf"/>
</dbReference>
<dbReference type="GO" id="GO:0005634">
    <property type="term" value="C:nucleus"/>
    <property type="evidence" value="ECO:0007669"/>
    <property type="project" value="UniProtKB-SubCell"/>
</dbReference>
<sequence length="392" mass="44742">MRSYILGRILLDIPCKVCHDHSSGKHYGIFACDGCAGFFKRSIRRNRQYVCKAKGLLQEGNCMVDKTHRNQCRSCRLNKCINSGMNKEAVQHERGPRNSTLRRQMSLYFKGVDQHDTIKFGSSVLTAVNGDASTKHAMISSNGCFPHYSPNLLFNPLLRTTVGMAPSELVSLPPFPSSTLFLRTVNEPPPKMDWNKVHLTERKQRLKEQAARLLFLTISWPKTIPQLTILPQTQQVAIIKSTWFDIFLLTIIQFNLLTKEDAKWLKAVTSRSEWSDEIEAALEVFEKFQAAHIDAFEYCCLRCLTLICSDIAFQQQVYLTLNSYHQLQYPWQCSRSSKLLQLLPLLHTVPSDALVRLLFRDAIGDISIHRLVCDMFLSDGQQDIVQSVITQS</sequence>
<keyword evidence="3" id="KW-0863">Zinc-finger</keyword>
<dbReference type="InterPro" id="IPR001723">
    <property type="entry name" value="Nuclear_hrmn_rcpt"/>
</dbReference>
<dbReference type="SUPFAM" id="SSF48508">
    <property type="entry name" value="Nuclear receptor ligand-binding domain"/>
    <property type="match status" value="1"/>
</dbReference>
<evidence type="ECO:0000256" key="5">
    <source>
        <dbReference type="ARBA" id="ARBA00023015"/>
    </source>
</evidence>
<dbReference type="FunFam" id="3.30.50.10:FF:000019">
    <property type="entry name" value="Nuclear receptor subfamily 2 group E member"/>
    <property type="match status" value="1"/>
</dbReference>
<evidence type="ECO:0000313" key="14">
    <source>
        <dbReference type="WBParaSite" id="SBAD_0000660001-mRNA-1"/>
    </source>
</evidence>
<evidence type="ECO:0000256" key="6">
    <source>
        <dbReference type="ARBA" id="ARBA00023125"/>
    </source>
</evidence>
<keyword evidence="2" id="KW-0479">Metal-binding</keyword>
<evidence type="ECO:0000256" key="3">
    <source>
        <dbReference type="ARBA" id="ARBA00022771"/>
    </source>
</evidence>
<dbReference type="InterPro" id="IPR050274">
    <property type="entry name" value="Nuclear_hormone_rcpt_NR2"/>
</dbReference>
<dbReference type="PROSITE" id="PS51843">
    <property type="entry name" value="NR_LBD"/>
    <property type="match status" value="1"/>
</dbReference>
<gene>
    <name evidence="12" type="ORF">SBAD_LOCUS6353</name>
</gene>
<proteinExistence type="predicted"/>
<dbReference type="Pfam" id="PF00105">
    <property type="entry name" value="zf-C4"/>
    <property type="match status" value="1"/>
</dbReference>
<comment type="subcellular location">
    <subcellularLocation>
        <location evidence="1">Nucleus</location>
    </subcellularLocation>
</comment>
<feature type="domain" description="NR LBD" evidence="11">
    <location>
        <begin position="149"/>
        <end position="379"/>
    </location>
</feature>
<dbReference type="GO" id="GO:0008270">
    <property type="term" value="F:zinc ion binding"/>
    <property type="evidence" value="ECO:0007669"/>
    <property type="project" value="UniProtKB-KW"/>
</dbReference>
<dbReference type="InterPro" id="IPR000536">
    <property type="entry name" value="Nucl_hrmn_rcpt_lig-bd"/>
</dbReference>
<dbReference type="GO" id="GO:0043565">
    <property type="term" value="F:sequence-specific DNA binding"/>
    <property type="evidence" value="ECO:0007669"/>
    <property type="project" value="InterPro"/>
</dbReference>
<reference evidence="12 13" key="2">
    <citation type="submission" date="2018-11" db="EMBL/GenBank/DDBJ databases">
        <authorList>
            <consortium name="Pathogen Informatics"/>
        </authorList>
    </citation>
    <scope>NUCLEOTIDE SEQUENCE [LARGE SCALE GENOMIC DNA]</scope>
</reference>
<dbReference type="Pfam" id="PF00104">
    <property type="entry name" value="Hormone_recep"/>
    <property type="match status" value="1"/>
</dbReference>
<dbReference type="PROSITE" id="PS51030">
    <property type="entry name" value="NUCLEAR_REC_DBD_2"/>
    <property type="match status" value="1"/>
</dbReference>
<evidence type="ECO:0000256" key="7">
    <source>
        <dbReference type="ARBA" id="ARBA00023163"/>
    </source>
</evidence>
<dbReference type="OrthoDB" id="5771769at2759"/>
<name>A0A183IRV6_9BILA</name>
<evidence type="ECO:0000256" key="9">
    <source>
        <dbReference type="ARBA" id="ARBA00023242"/>
    </source>
</evidence>
<evidence type="ECO:0000259" key="11">
    <source>
        <dbReference type="PROSITE" id="PS51843"/>
    </source>
</evidence>
<dbReference type="PRINTS" id="PR00047">
    <property type="entry name" value="STROIDFINGER"/>
</dbReference>
<dbReference type="EMBL" id="UZAM01009680">
    <property type="protein sequence ID" value="VDP09825.1"/>
    <property type="molecule type" value="Genomic_DNA"/>
</dbReference>
<evidence type="ECO:0000256" key="4">
    <source>
        <dbReference type="ARBA" id="ARBA00022833"/>
    </source>
</evidence>
<dbReference type="SMART" id="SM00399">
    <property type="entry name" value="ZnF_C4"/>
    <property type="match status" value="1"/>
</dbReference>
<dbReference type="PROSITE" id="PS00031">
    <property type="entry name" value="NUCLEAR_REC_DBD_1"/>
    <property type="match status" value="1"/>
</dbReference>
<evidence type="ECO:0000256" key="1">
    <source>
        <dbReference type="ARBA" id="ARBA00004123"/>
    </source>
</evidence>
<evidence type="ECO:0000259" key="10">
    <source>
        <dbReference type="PROSITE" id="PS51030"/>
    </source>
</evidence>
<keyword evidence="8" id="KW-0675">Receptor</keyword>
<evidence type="ECO:0000256" key="2">
    <source>
        <dbReference type="ARBA" id="ARBA00022723"/>
    </source>
</evidence>
<evidence type="ECO:0000313" key="12">
    <source>
        <dbReference type="EMBL" id="VDP09825.1"/>
    </source>
</evidence>
<keyword evidence="7" id="KW-0804">Transcription</keyword>
<dbReference type="SUPFAM" id="SSF57716">
    <property type="entry name" value="Glucocorticoid receptor-like (DNA-binding domain)"/>
    <property type="match status" value="1"/>
</dbReference>
<dbReference type="GO" id="GO:0003700">
    <property type="term" value="F:DNA-binding transcription factor activity"/>
    <property type="evidence" value="ECO:0007669"/>
    <property type="project" value="InterPro"/>
</dbReference>
<dbReference type="InterPro" id="IPR001628">
    <property type="entry name" value="Znf_hrmn_rcpt"/>
</dbReference>
<keyword evidence="4" id="KW-0862">Zinc</keyword>
<dbReference type="Proteomes" id="UP000270296">
    <property type="component" value="Unassembled WGS sequence"/>
</dbReference>
<dbReference type="GO" id="GO:0006357">
    <property type="term" value="P:regulation of transcription by RNA polymerase II"/>
    <property type="evidence" value="ECO:0007669"/>
    <property type="project" value="UniProtKB-ARBA"/>
</dbReference>
<keyword evidence="13" id="KW-1185">Reference proteome</keyword>
<dbReference type="GO" id="GO:0032502">
    <property type="term" value="P:developmental process"/>
    <property type="evidence" value="ECO:0007669"/>
    <property type="project" value="UniProtKB-ARBA"/>
</dbReference>
<dbReference type="AlphaFoldDB" id="A0A183IRV6"/>
<keyword evidence="5" id="KW-0805">Transcription regulation</keyword>
<accession>A0A183IRV6</accession>
<dbReference type="Gene3D" id="1.10.565.10">
    <property type="entry name" value="Retinoid X Receptor"/>
    <property type="match status" value="1"/>
</dbReference>
<dbReference type="InterPro" id="IPR013088">
    <property type="entry name" value="Znf_NHR/GATA"/>
</dbReference>
<evidence type="ECO:0000256" key="8">
    <source>
        <dbReference type="ARBA" id="ARBA00023170"/>
    </source>
</evidence>
<dbReference type="WBParaSite" id="SBAD_0000660001-mRNA-1">
    <property type="protein sequence ID" value="SBAD_0000660001-mRNA-1"/>
    <property type="gene ID" value="SBAD_0000660001"/>
</dbReference>
<reference evidence="14" key="1">
    <citation type="submission" date="2016-06" db="UniProtKB">
        <authorList>
            <consortium name="WormBaseParasite"/>
        </authorList>
    </citation>
    <scope>IDENTIFICATION</scope>
</reference>
<protein>
    <submittedName>
        <fullName evidence="14">Nuclear receptor domain-containing protein</fullName>
    </submittedName>
</protein>
<dbReference type="Gene3D" id="3.30.50.10">
    <property type="entry name" value="Erythroid Transcription Factor GATA-1, subunit A"/>
    <property type="match status" value="1"/>
</dbReference>
<organism evidence="14">
    <name type="scientific">Soboliphyme baturini</name>
    <dbReference type="NCBI Taxonomy" id="241478"/>
    <lineage>
        <taxon>Eukaryota</taxon>
        <taxon>Metazoa</taxon>
        <taxon>Ecdysozoa</taxon>
        <taxon>Nematoda</taxon>
        <taxon>Enoplea</taxon>
        <taxon>Dorylaimia</taxon>
        <taxon>Dioctophymatida</taxon>
        <taxon>Dioctophymatoidea</taxon>
        <taxon>Soboliphymatidae</taxon>
        <taxon>Soboliphyme</taxon>
    </lineage>
</organism>
<evidence type="ECO:0000313" key="13">
    <source>
        <dbReference type="Proteomes" id="UP000270296"/>
    </source>
</evidence>
<dbReference type="PANTHER" id="PTHR24083">
    <property type="entry name" value="NUCLEAR HORMONE RECEPTOR"/>
    <property type="match status" value="1"/>
</dbReference>